<dbReference type="Proteomes" id="UP000028725">
    <property type="component" value="Unassembled WGS sequence"/>
</dbReference>
<dbReference type="PANTHER" id="PTHR41339">
    <property type="entry name" value="LIPL48"/>
    <property type="match status" value="1"/>
</dbReference>
<dbReference type="SUPFAM" id="SSF51126">
    <property type="entry name" value="Pectin lyase-like"/>
    <property type="match status" value="1"/>
</dbReference>
<dbReference type="InterPro" id="IPR011050">
    <property type="entry name" value="Pectin_lyase_fold/virulence"/>
</dbReference>
<comment type="caution">
    <text evidence="1">The sequence shown here is derived from an EMBL/GenBank/DDBJ whole genome shotgun (WGS) entry which is preliminary data.</text>
</comment>
<accession>A0A085WFH4</accession>
<proteinExistence type="predicted"/>
<name>A0A085WFH4_9BACT</name>
<gene>
    <name evidence="1" type="ORF">DB31_0910</name>
</gene>
<dbReference type="EMBL" id="JMCB01000010">
    <property type="protein sequence ID" value="KFE66437.1"/>
    <property type="molecule type" value="Genomic_DNA"/>
</dbReference>
<dbReference type="AlphaFoldDB" id="A0A085WFH4"/>
<dbReference type="PATRIC" id="fig|394096.3.peg.5256"/>
<protein>
    <recommendedName>
        <fullName evidence="3">Lipoprotein</fullName>
    </recommendedName>
</protein>
<dbReference type="PANTHER" id="PTHR41339:SF1">
    <property type="entry name" value="SECRETED PROTEIN"/>
    <property type="match status" value="1"/>
</dbReference>
<reference evidence="1 2" key="1">
    <citation type="submission" date="2014-04" db="EMBL/GenBank/DDBJ databases">
        <title>Genome assembly of Hyalangium minutum DSM 14724.</title>
        <authorList>
            <person name="Sharma G."/>
            <person name="Subramanian S."/>
        </authorList>
    </citation>
    <scope>NUCLEOTIDE SEQUENCE [LARGE SCALE GENOMIC DNA]</scope>
    <source>
        <strain evidence="1 2">DSM 14724</strain>
    </source>
</reference>
<organism evidence="1 2">
    <name type="scientific">Hyalangium minutum</name>
    <dbReference type="NCBI Taxonomy" id="394096"/>
    <lineage>
        <taxon>Bacteria</taxon>
        <taxon>Pseudomonadati</taxon>
        <taxon>Myxococcota</taxon>
        <taxon>Myxococcia</taxon>
        <taxon>Myxococcales</taxon>
        <taxon>Cystobacterineae</taxon>
        <taxon>Archangiaceae</taxon>
        <taxon>Hyalangium</taxon>
    </lineage>
</organism>
<evidence type="ECO:0000313" key="2">
    <source>
        <dbReference type="Proteomes" id="UP000028725"/>
    </source>
</evidence>
<evidence type="ECO:0000313" key="1">
    <source>
        <dbReference type="EMBL" id="KFE66437.1"/>
    </source>
</evidence>
<sequence>MWTWACVCALSVLTACGDDEKPADDPNTAQGDKCEAGQEVCEVTQNITSGTTWTKDHTYVLKANVFVKDATLKIEAGTVIKGNYNTSLAITSSAKIDAQGTAAAPIVFTSVIDPGSRQAGNWGGLVLLGKAPINVQGGVDNIEGYPESVDTQYGGEDASHNCGTLKYTRIEFAGFRLGGNNELNGLTLGGCGSATVIDYVQVHRGLDDGVEMFGGTANLKHIVITLPDDDGLDWDQGWTGKAQFVVVQQNRLVGNHGIEADNSASSPNALPRSNPTLWNVTLVGSDLPKGNAAQTQGGAILRVGTAGSINNAIITYFNDFAFDVAGPESIAQANAGTLSVKNASFWSSKVAYDSSTFFVKSSSDGSDFSEWTKFGTEAEASNRVEDPKLTKALYKANTAPNFKPDAALVGGAPPADGFFDASATFRGAVGDVNWLDGWTAFPES</sequence>
<evidence type="ECO:0008006" key="3">
    <source>
        <dbReference type="Google" id="ProtNLM"/>
    </source>
</evidence>
<keyword evidence="2" id="KW-1185">Reference proteome</keyword>
<dbReference type="STRING" id="394096.DB31_0910"/>